<dbReference type="AlphaFoldDB" id="A0A7J7NA37"/>
<dbReference type="OrthoDB" id="1372046at2759"/>
<comment type="caution">
    <text evidence="2">The sequence shown here is derived from an EMBL/GenBank/DDBJ whole genome shotgun (WGS) entry which is preliminary data.</text>
</comment>
<dbReference type="EMBL" id="JACGCM010000957">
    <property type="protein sequence ID" value="KAF6163862.1"/>
    <property type="molecule type" value="Genomic_DNA"/>
</dbReference>
<protein>
    <recommendedName>
        <fullName evidence="4">Cytochrome P450</fullName>
    </recommendedName>
</protein>
<reference evidence="2 3" key="1">
    <citation type="journal article" date="2020" name="IScience">
        <title>Genome Sequencing of the Endangered Kingdonia uniflora (Circaeasteraceae, Ranunculales) Reveals Potential Mechanisms of Evolutionary Specialization.</title>
        <authorList>
            <person name="Sun Y."/>
            <person name="Deng T."/>
            <person name="Zhang A."/>
            <person name="Moore M.J."/>
            <person name="Landis J.B."/>
            <person name="Lin N."/>
            <person name="Zhang H."/>
            <person name="Zhang X."/>
            <person name="Huang J."/>
            <person name="Zhang X."/>
            <person name="Sun H."/>
            <person name="Wang H."/>
        </authorList>
    </citation>
    <scope>NUCLEOTIDE SEQUENCE [LARGE SCALE GENOMIC DNA]</scope>
    <source>
        <strain evidence="2">TB1705</strain>
        <tissue evidence="2">Leaf</tissue>
    </source>
</reference>
<keyword evidence="1" id="KW-0472">Membrane</keyword>
<organism evidence="2 3">
    <name type="scientific">Kingdonia uniflora</name>
    <dbReference type="NCBI Taxonomy" id="39325"/>
    <lineage>
        <taxon>Eukaryota</taxon>
        <taxon>Viridiplantae</taxon>
        <taxon>Streptophyta</taxon>
        <taxon>Embryophyta</taxon>
        <taxon>Tracheophyta</taxon>
        <taxon>Spermatophyta</taxon>
        <taxon>Magnoliopsida</taxon>
        <taxon>Ranunculales</taxon>
        <taxon>Circaeasteraceae</taxon>
        <taxon>Kingdonia</taxon>
    </lineage>
</organism>
<dbReference type="Proteomes" id="UP000541444">
    <property type="component" value="Unassembled WGS sequence"/>
</dbReference>
<feature type="transmembrane region" description="Helical" evidence="1">
    <location>
        <begin position="6"/>
        <end position="23"/>
    </location>
</feature>
<keyword evidence="1" id="KW-0812">Transmembrane</keyword>
<feature type="transmembrane region" description="Helical" evidence="1">
    <location>
        <begin position="74"/>
        <end position="94"/>
    </location>
</feature>
<keyword evidence="1" id="KW-1133">Transmembrane helix</keyword>
<evidence type="ECO:0000256" key="1">
    <source>
        <dbReference type="SAM" id="Phobius"/>
    </source>
</evidence>
<name>A0A7J7NA37_9MAGN</name>
<proteinExistence type="predicted"/>
<keyword evidence="3" id="KW-1185">Reference proteome</keyword>
<gene>
    <name evidence="2" type="ORF">GIB67_024717</name>
</gene>
<sequence>MEIWSVVIVGIALLVIYITHWVYGWNNPKCNGKLPPGSMGFPVIGETFRFLSPNSSFDLLPFVKKRTQRYAQDLAFYFLLCSFSFSLPLSPLLFNCDSPLPFVGFIASPPPIQSVVFQFGILLNMWCYIGGGMWEDPRRDIGYTHDLCVDGHKYIINNVDGDQFYFHGLLDFAFSIMSEMNAAFQPGVVLDVMTLYLGSKFLVRNDTDLLKMWKMSDIESLWDVHFYIKQRDEVPLGIVDPIDLDAIPEVLLIDSDDDAPIEEIANQVEPIVEPIVYNIQAQRPKKLVTKPRLKKKKTLLKLIDEEDVEQVQVEVQVPERVQDQEQV</sequence>
<accession>A0A7J7NA37</accession>
<evidence type="ECO:0008006" key="4">
    <source>
        <dbReference type="Google" id="ProtNLM"/>
    </source>
</evidence>
<evidence type="ECO:0000313" key="2">
    <source>
        <dbReference type="EMBL" id="KAF6163862.1"/>
    </source>
</evidence>
<evidence type="ECO:0000313" key="3">
    <source>
        <dbReference type="Proteomes" id="UP000541444"/>
    </source>
</evidence>
<feature type="transmembrane region" description="Helical" evidence="1">
    <location>
        <begin position="114"/>
        <end position="134"/>
    </location>
</feature>